<evidence type="ECO:0000256" key="7">
    <source>
        <dbReference type="ARBA" id="ARBA00022692"/>
    </source>
</evidence>
<keyword evidence="6 24" id="KW-0808">Transferase</keyword>
<comment type="catalytic activity">
    <reaction evidence="15">
        <text>a beta-D-galactosyl-(1-&gt;4)-N-acetyl-beta-D-glucosaminyl derivative + GDP-beta-L-fucose = a beta-D-galactosyl-(1-&gt;4)-[alpha-L-fucosyl-(1-&gt;3)]-N-acetyl-beta-D-glucosaminyl derivative + GDP + H(+)</text>
        <dbReference type="Rhea" id="RHEA:14257"/>
        <dbReference type="ChEBI" id="CHEBI:15378"/>
        <dbReference type="ChEBI" id="CHEBI:57273"/>
        <dbReference type="ChEBI" id="CHEBI:58189"/>
        <dbReference type="ChEBI" id="CHEBI:133507"/>
        <dbReference type="ChEBI" id="CHEBI:137941"/>
        <dbReference type="EC" id="2.4.1.152"/>
    </reaction>
    <physiologicalReaction direction="left-to-right" evidence="15">
        <dbReference type="Rhea" id="RHEA:14258"/>
    </physiologicalReaction>
</comment>
<evidence type="ECO:0000313" key="28">
    <source>
        <dbReference type="Proteomes" id="UP000005226"/>
    </source>
</evidence>
<dbReference type="UniPathway" id="UPA00378"/>
<keyword evidence="9 24" id="KW-1133">Transmembrane helix</keyword>
<evidence type="ECO:0000256" key="5">
    <source>
        <dbReference type="ARBA" id="ARBA00022676"/>
    </source>
</evidence>
<dbReference type="AlphaFoldDB" id="A0A674PJN7"/>
<evidence type="ECO:0000256" key="16">
    <source>
        <dbReference type="ARBA" id="ARBA00036053"/>
    </source>
</evidence>
<evidence type="ECO:0000256" key="24">
    <source>
        <dbReference type="RuleBase" id="RU003832"/>
    </source>
</evidence>
<comment type="catalytic activity">
    <reaction evidence="17">
        <text>an alpha-Neu5Ac-(2-&gt;3)-beta-D-Gal-(1-&gt;4)-beta-D-GlcNAc-(1-&gt;3)-beta-D-Gal-(1-&gt;4)-beta-D-GlcNAc derivative + GDP-beta-L-fucose = an alpha-Neu5Ac-(2-&gt;3)-beta-D-Gal-(1-&gt;4)-beta-D-GlcNAc-(1-&gt;3)-beta-D-Gal-(1-&gt;4)-[alpha-L-Fuc-(1-&gt;3)]-beta-D-GlcNAc derivative + GDP + H(+)</text>
        <dbReference type="Rhea" id="RHEA:68044"/>
        <dbReference type="ChEBI" id="CHEBI:15378"/>
        <dbReference type="ChEBI" id="CHEBI:57273"/>
        <dbReference type="ChEBI" id="CHEBI:58189"/>
        <dbReference type="ChEBI" id="CHEBI:145343"/>
        <dbReference type="ChEBI" id="CHEBI:176900"/>
    </reaction>
    <physiologicalReaction direction="left-to-right" evidence="17">
        <dbReference type="Rhea" id="RHEA:68045"/>
    </physiologicalReaction>
</comment>
<keyword evidence="8" id="KW-0735">Signal-anchor</keyword>
<dbReference type="InterPro" id="IPR001503">
    <property type="entry name" value="Glyco_trans_10"/>
</dbReference>
<comment type="subunit">
    <text evidence="4">Homodimer.</text>
</comment>
<dbReference type="SUPFAM" id="SSF53756">
    <property type="entry name" value="UDP-Glycosyltransferase/glycogen phosphorylase"/>
    <property type="match status" value="1"/>
</dbReference>
<evidence type="ECO:0000259" key="25">
    <source>
        <dbReference type="Pfam" id="PF00852"/>
    </source>
</evidence>
<comment type="subcellular location">
    <subcellularLocation>
        <location evidence="24">Golgi apparatus</location>
        <location evidence="24">Golgi stack membrane</location>
        <topology evidence="24">Single-pass type II membrane protein</topology>
    </subcellularLocation>
    <subcellularLocation>
        <location evidence="21">Golgi apparatus</location>
        <location evidence="21">trans-Golgi network membrane</location>
        <topology evidence="21">Single-pass type II membrane protein</topology>
    </subcellularLocation>
</comment>
<keyword evidence="7 24" id="KW-0812">Transmembrane</keyword>
<evidence type="ECO:0000256" key="8">
    <source>
        <dbReference type="ARBA" id="ARBA00022968"/>
    </source>
</evidence>
<dbReference type="InterPro" id="IPR031481">
    <property type="entry name" value="Glyco_tran_10_N"/>
</dbReference>
<comment type="catalytic activity">
    <reaction evidence="23">
        <text>an alpha-L-Fuc-(1-&gt;2)-beta-D-Gal-(1-&gt;4)-beta-D-GlcNAc derivative + GDP-beta-L-fucose = an alpha-L-Fuc-(1-&gt;2)-beta-D-Gal-(1-&gt;4)-[alpha-L-Fuc-(1-&gt;3)]-beta-D-GlcNAc derivative + GDP + H(+)</text>
        <dbReference type="Rhea" id="RHEA:77191"/>
        <dbReference type="ChEBI" id="CHEBI:15378"/>
        <dbReference type="ChEBI" id="CHEBI:57273"/>
        <dbReference type="ChEBI" id="CHEBI:58189"/>
        <dbReference type="ChEBI" id="CHEBI:133510"/>
        <dbReference type="ChEBI" id="CHEBI:195560"/>
    </reaction>
    <physiologicalReaction direction="left-to-right" evidence="23">
        <dbReference type="Rhea" id="RHEA:77192"/>
    </physiologicalReaction>
</comment>
<feature type="domain" description="Fucosyltransferase N-terminal" evidence="26">
    <location>
        <begin position="61"/>
        <end position="121"/>
    </location>
</feature>
<dbReference type="Pfam" id="PF17039">
    <property type="entry name" value="Glyco_tran_10_N"/>
    <property type="match status" value="1"/>
</dbReference>
<dbReference type="Proteomes" id="UP000005226">
    <property type="component" value="Unplaced"/>
</dbReference>
<dbReference type="GO" id="GO:0006629">
    <property type="term" value="P:lipid metabolic process"/>
    <property type="evidence" value="ECO:0007669"/>
    <property type="project" value="UniProtKB-KW"/>
</dbReference>
<evidence type="ECO:0000256" key="2">
    <source>
        <dbReference type="ARBA" id="ARBA00004934"/>
    </source>
</evidence>
<evidence type="ECO:0000256" key="17">
    <source>
        <dbReference type="ARBA" id="ARBA00036234"/>
    </source>
</evidence>
<dbReference type="InterPro" id="IPR038577">
    <property type="entry name" value="GT10-like_C_sf"/>
</dbReference>
<dbReference type="PANTHER" id="PTHR11929:SF10">
    <property type="entry name" value="4-GALACTOSYL-N-ACETYLGLUCOSAMINIDE 3-ALPHA-L-FUCOSYLTRANSFERASE 9"/>
    <property type="match status" value="1"/>
</dbReference>
<evidence type="ECO:0000256" key="14">
    <source>
        <dbReference type="ARBA" id="ARBA00023180"/>
    </source>
</evidence>
<comment type="catalytic activity">
    <reaction evidence="18">
        <text>alpha-N-glycoloylneuraminosyl-(2-&gt;3)-beta-D-galactosyl-(1-&gt;4)-N-acetyl-beta-D-glucosaminyl-(1-&gt;3)-beta-D-galactosyl-(1-&gt;4)-N-acetyl-beta-D-glucosaminyl-(1-&gt;3)-beta-D-galactosyl-(1-&gt;4)-beta-D-glucosyl-(1&lt;-&gt;1')-ceramide + GDP-beta-L-fucose = alpha-N-glycoloylneuraminosyl-(2-&gt;3)-beta-D-galactosyl-(1-&gt;4)-N-acetyl-beta-D-glucosaminyl-(1-&gt;3)-beta-D-galactosyl-(1-&gt;4)-[alpha-L-fucosyl-(1-&gt;3)]-N-acetyl-beta-D-glucosaminyl-(1-&gt;3)-beta-D-galactosyl-(1-&gt;4)-beta-D-glucosyl-(1&lt;-&gt;1')-ceramide + GDP + H(+)</text>
        <dbReference type="Rhea" id="RHEA:48388"/>
        <dbReference type="ChEBI" id="CHEBI:15378"/>
        <dbReference type="ChEBI" id="CHEBI:57273"/>
        <dbReference type="ChEBI" id="CHEBI:58189"/>
        <dbReference type="ChEBI" id="CHEBI:90383"/>
        <dbReference type="ChEBI" id="CHEBI:90384"/>
    </reaction>
    <physiologicalReaction direction="left-to-right" evidence="18">
        <dbReference type="Rhea" id="RHEA:48389"/>
    </physiologicalReaction>
</comment>
<dbReference type="GeneTree" id="ENSGT00940000164360"/>
<evidence type="ECO:0000256" key="11">
    <source>
        <dbReference type="ARBA" id="ARBA00023098"/>
    </source>
</evidence>
<reference evidence="27" key="2">
    <citation type="submission" date="2025-08" db="UniProtKB">
        <authorList>
            <consortium name="Ensembl"/>
        </authorList>
    </citation>
    <scope>IDENTIFICATION</scope>
</reference>
<keyword evidence="13" id="KW-1015">Disulfide bond</keyword>
<feature type="transmembrane region" description="Helical" evidence="24">
    <location>
        <begin position="12"/>
        <end position="30"/>
    </location>
</feature>
<comment type="catalytic activity">
    <reaction evidence="20">
        <text>a neolactoside nLc4Cer + GDP-beta-L-fucose = a neolactoside III(3)-alpha-Fuc-nLc4Cer + GDP + H(+)</text>
        <dbReference type="Rhea" id="RHEA:48376"/>
        <dbReference type="ChEBI" id="CHEBI:15378"/>
        <dbReference type="ChEBI" id="CHEBI:57273"/>
        <dbReference type="ChEBI" id="CHEBI:58189"/>
        <dbReference type="ChEBI" id="CHEBI:90376"/>
        <dbReference type="ChEBI" id="CHEBI:90379"/>
    </reaction>
    <physiologicalReaction direction="left-to-right" evidence="20">
        <dbReference type="Rhea" id="RHEA:48377"/>
    </physiologicalReaction>
</comment>
<accession>A0A674PJN7</accession>
<dbReference type="GO" id="GO:0032580">
    <property type="term" value="C:Golgi cisterna membrane"/>
    <property type="evidence" value="ECO:0007669"/>
    <property type="project" value="UniProtKB-SubCell"/>
</dbReference>
<dbReference type="Pfam" id="PF00852">
    <property type="entry name" value="Glyco_transf_10"/>
    <property type="match status" value="1"/>
</dbReference>
<keyword evidence="5 24" id="KW-0328">Glycosyltransferase</keyword>
<dbReference type="PANTHER" id="PTHR11929">
    <property type="entry name" value="ALPHA- 1,3 -FUCOSYLTRANSFERASE"/>
    <property type="match status" value="1"/>
</dbReference>
<evidence type="ECO:0000256" key="23">
    <source>
        <dbReference type="ARBA" id="ARBA00043838"/>
    </source>
</evidence>
<comment type="pathway">
    <text evidence="2">Glycolipid biosynthesis.</text>
</comment>
<feature type="domain" description="Fucosyltransferase C-terminal" evidence="25">
    <location>
        <begin position="157"/>
        <end position="300"/>
    </location>
</feature>
<keyword evidence="11" id="KW-0443">Lipid metabolism</keyword>
<dbReference type="Ensembl" id="ENSTRUT00000090088.1">
    <property type="protein sequence ID" value="ENSTRUP00000085856.1"/>
    <property type="gene ID" value="ENSTRUG00000031088.1"/>
</dbReference>
<evidence type="ECO:0000256" key="20">
    <source>
        <dbReference type="ARBA" id="ARBA00036757"/>
    </source>
</evidence>
<keyword evidence="10 24" id="KW-0333">Golgi apparatus</keyword>
<reference evidence="27" key="3">
    <citation type="submission" date="2025-09" db="UniProtKB">
        <authorList>
            <consortium name="Ensembl"/>
        </authorList>
    </citation>
    <scope>IDENTIFICATION</scope>
</reference>
<evidence type="ECO:0000256" key="13">
    <source>
        <dbReference type="ARBA" id="ARBA00023157"/>
    </source>
</evidence>
<evidence type="ECO:0000256" key="22">
    <source>
        <dbReference type="ARBA" id="ARBA00043828"/>
    </source>
</evidence>
<dbReference type="GO" id="GO:0017083">
    <property type="term" value="F:4-galactosyl-N-acetylglucosaminide 3-alpha-L-fucosyltransferase activity"/>
    <property type="evidence" value="ECO:0007669"/>
    <property type="project" value="UniProtKB-EC"/>
</dbReference>
<name>A0A674PJN7_TAKRU</name>
<comment type="pathway">
    <text evidence="1">Protein modification; protein glycosylation.</text>
</comment>
<evidence type="ECO:0000256" key="15">
    <source>
        <dbReference type="ARBA" id="ARBA00029329"/>
    </source>
</evidence>
<evidence type="ECO:0000256" key="19">
    <source>
        <dbReference type="ARBA" id="ARBA00036481"/>
    </source>
</evidence>
<keyword evidence="14" id="KW-0325">Glycoprotein</keyword>
<comment type="similarity">
    <text evidence="3 24">Belongs to the glycosyltransferase 10 family.</text>
</comment>
<proteinExistence type="inferred from homology"/>
<evidence type="ECO:0000256" key="4">
    <source>
        <dbReference type="ARBA" id="ARBA00011738"/>
    </source>
</evidence>
<dbReference type="InterPro" id="IPR055270">
    <property type="entry name" value="Glyco_tran_10_C"/>
</dbReference>
<keyword evidence="12 24" id="KW-0472">Membrane</keyword>
<dbReference type="InParanoid" id="A0A674PJN7"/>
<dbReference type="Gene3D" id="3.40.50.11660">
    <property type="entry name" value="Glycosyl transferase family 10, C-terminal domain"/>
    <property type="match status" value="1"/>
</dbReference>
<keyword evidence="28" id="KW-1185">Reference proteome</keyword>
<evidence type="ECO:0000256" key="18">
    <source>
        <dbReference type="ARBA" id="ARBA00036295"/>
    </source>
</evidence>
<dbReference type="EC" id="2.4.1.-" evidence="24"/>
<evidence type="ECO:0000256" key="9">
    <source>
        <dbReference type="ARBA" id="ARBA00022989"/>
    </source>
</evidence>
<comment type="catalytic activity">
    <reaction evidence="22">
        <text>beta-D-Gal-(1-&gt;4)-beta-D-GlcNAc-(1-&gt;3)-beta-D-Gal-(1-&gt;4)-D-Glc + GDP-beta-L-fucose = beta-D-Gal-(1-&gt;4)-[alpha-L-Fuc-(1-&gt;3)]-beta-D-GlcNAc-(1-&gt;3)-beta-D-Gal-(1-&gt;4)-D-Glc + GDP + H(+)</text>
        <dbReference type="Rhea" id="RHEA:77187"/>
        <dbReference type="ChEBI" id="CHEBI:15378"/>
        <dbReference type="ChEBI" id="CHEBI:57273"/>
        <dbReference type="ChEBI" id="CHEBI:58189"/>
        <dbReference type="ChEBI" id="CHEBI:60239"/>
        <dbReference type="ChEBI" id="CHEBI:61352"/>
    </reaction>
    <physiologicalReaction direction="left-to-right" evidence="22">
        <dbReference type="Rhea" id="RHEA:77188"/>
    </physiologicalReaction>
</comment>
<protein>
    <recommendedName>
        <fullName evidence="24">Fucosyltransferase</fullName>
        <ecNumber evidence="24">2.4.1.-</ecNumber>
    </recommendedName>
</protein>
<evidence type="ECO:0000256" key="21">
    <source>
        <dbReference type="ARBA" id="ARBA00037848"/>
    </source>
</evidence>
<evidence type="ECO:0000256" key="3">
    <source>
        <dbReference type="ARBA" id="ARBA00008919"/>
    </source>
</evidence>
<sequence>MTVLSTGVLRNLTLVILILSALTVLLLMYFKSSPLPKCHPSPVEWSEIEKSGNASAKTRRKKPVLLVWFWPENKKFDLQDCKTLLGIGDCQLSDDKSLASEVDGVLLYHKAISQDLSNLPTSPLFNLTMTYRKDADIQVRWKVSARKTPEKGFTPPPKRRLVCWIVDSKEMTNTFNQTYNAYVDLLKHIAVDLIDKMEGEDYLSTIKSCKFYLSLESSIHRDYITEKFTTPLALGTVPVALGPPRRNYESFVPGSSFIHVNDFADSAALAAHLQSLDQDEEAYLRYFDWRKFYTIGTPFADEKYRDQVKYRFSWVDSQV</sequence>
<comment type="catalytic activity">
    <reaction evidence="16">
        <text>alpha-D-galactosyl-(1-&gt;3)-beta-D-galactosyl-(1-&gt;4)-N-acetyl-beta-D-glucosaminyl-(1-&gt;3)-beta-D-galactosyl-(1-&gt;4)-beta-D-glucosyl-(1&lt;-&gt;1')-ceramide + GDP-beta-L-fucose = a neolactoside IV(3)-alpha-Gal,III(3)-alpha-Fuc-nLc4Cer + GDP + H(+)</text>
        <dbReference type="Rhea" id="RHEA:48380"/>
        <dbReference type="ChEBI" id="CHEBI:15378"/>
        <dbReference type="ChEBI" id="CHEBI:57273"/>
        <dbReference type="ChEBI" id="CHEBI:58189"/>
        <dbReference type="ChEBI" id="CHEBI:90380"/>
        <dbReference type="ChEBI" id="CHEBI:90381"/>
    </reaction>
    <physiologicalReaction direction="left-to-right" evidence="16">
        <dbReference type="Rhea" id="RHEA:48381"/>
    </physiologicalReaction>
</comment>
<organism evidence="27 28">
    <name type="scientific">Takifugu rubripes</name>
    <name type="common">Japanese pufferfish</name>
    <name type="synonym">Fugu rubripes</name>
    <dbReference type="NCBI Taxonomy" id="31033"/>
    <lineage>
        <taxon>Eukaryota</taxon>
        <taxon>Metazoa</taxon>
        <taxon>Chordata</taxon>
        <taxon>Craniata</taxon>
        <taxon>Vertebrata</taxon>
        <taxon>Euteleostomi</taxon>
        <taxon>Actinopterygii</taxon>
        <taxon>Neopterygii</taxon>
        <taxon>Teleostei</taxon>
        <taxon>Neoteleostei</taxon>
        <taxon>Acanthomorphata</taxon>
        <taxon>Eupercaria</taxon>
        <taxon>Tetraodontiformes</taxon>
        <taxon>Tetradontoidea</taxon>
        <taxon>Tetraodontidae</taxon>
        <taxon>Takifugu</taxon>
    </lineage>
</organism>
<evidence type="ECO:0000256" key="12">
    <source>
        <dbReference type="ARBA" id="ARBA00023136"/>
    </source>
</evidence>
<evidence type="ECO:0000256" key="1">
    <source>
        <dbReference type="ARBA" id="ARBA00004922"/>
    </source>
</evidence>
<evidence type="ECO:0000313" key="27">
    <source>
        <dbReference type="Ensembl" id="ENSTRUP00000085856.1"/>
    </source>
</evidence>
<evidence type="ECO:0000256" key="10">
    <source>
        <dbReference type="ARBA" id="ARBA00023034"/>
    </source>
</evidence>
<evidence type="ECO:0000256" key="6">
    <source>
        <dbReference type="ARBA" id="ARBA00022679"/>
    </source>
</evidence>
<evidence type="ECO:0000259" key="26">
    <source>
        <dbReference type="Pfam" id="PF17039"/>
    </source>
</evidence>
<reference evidence="27" key="1">
    <citation type="journal article" date="2011" name="Genome Biol. Evol.">
        <title>Integration of the genetic map and genome assembly of fugu facilitates insights into distinct features of genome evolution in teleosts and mammals.</title>
        <authorList>
            <person name="Kai W."/>
            <person name="Kikuchi K."/>
            <person name="Tohari S."/>
            <person name="Chew A.K."/>
            <person name="Tay A."/>
            <person name="Fujiwara A."/>
            <person name="Hosoya S."/>
            <person name="Suetake H."/>
            <person name="Naruse K."/>
            <person name="Brenner S."/>
            <person name="Suzuki Y."/>
            <person name="Venkatesh B."/>
        </authorList>
    </citation>
    <scope>NUCLEOTIDE SEQUENCE [LARGE SCALE GENOMIC DNA]</scope>
</reference>
<comment type="catalytic activity">
    <reaction evidence="19">
        <text>an N-acetyl-alpha-neuraminyl-(2-&gt;3)-beta-D-galactosyl-(1-&gt;4)-N-acetyl-beta-D-glucosaminyl derivative + GDP-beta-L-fucose = an alpha-Neu5Ac-(2-&gt;3)-beta-D-Gal-(1-&gt;4)-[alpha-L-Fuc-(1-&gt;3)]-beta-D-GlcNAc derivative + GDP + H(+)</text>
        <dbReference type="Rhea" id="RHEA:56076"/>
        <dbReference type="ChEBI" id="CHEBI:15378"/>
        <dbReference type="ChEBI" id="CHEBI:57273"/>
        <dbReference type="ChEBI" id="CHEBI:58189"/>
        <dbReference type="ChEBI" id="CHEBI:136545"/>
        <dbReference type="ChEBI" id="CHEBI:139509"/>
    </reaction>
    <physiologicalReaction direction="left-to-right" evidence="19">
        <dbReference type="Rhea" id="RHEA:56077"/>
    </physiologicalReaction>
</comment>